<evidence type="ECO:0000256" key="1">
    <source>
        <dbReference type="SAM" id="MobiDB-lite"/>
    </source>
</evidence>
<feature type="compositionally biased region" description="Polar residues" evidence="1">
    <location>
        <begin position="426"/>
        <end position="438"/>
    </location>
</feature>
<feature type="compositionally biased region" description="Basic and acidic residues" evidence="1">
    <location>
        <begin position="351"/>
        <end position="363"/>
    </location>
</feature>
<dbReference type="VEuPathDB" id="FungiDB:GMDG_07859"/>
<dbReference type="InterPro" id="IPR038883">
    <property type="entry name" value="AN11006-like"/>
</dbReference>
<evidence type="ECO:0000313" key="2">
    <source>
        <dbReference type="EMBL" id="OAF55275.1"/>
    </source>
</evidence>
<feature type="region of interest" description="Disordered" evidence="1">
    <location>
        <begin position="334"/>
        <end position="363"/>
    </location>
</feature>
<dbReference type="RefSeq" id="XP_024320576.1">
    <property type="nucleotide sequence ID" value="XM_024471771.1"/>
</dbReference>
<proteinExistence type="predicted"/>
<protein>
    <recommendedName>
        <fullName evidence="3">F-box domain-containing protein</fullName>
    </recommendedName>
</protein>
<evidence type="ECO:0008006" key="3">
    <source>
        <dbReference type="Google" id="ProtNLM"/>
    </source>
</evidence>
<dbReference type="PANTHER" id="PTHR42085:SF2">
    <property type="entry name" value="F-BOX DOMAIN-CONTAINING PROTEIN"/>
    <property type="match status" value="1"/>
</dbReference>
<dbReference type="AlphaFoldDB" id="A0A176ZZ01"/>
<sequence>MSKNGLSLRKRGKAAQVSPPDSRLFTLPAEIRIAIYTLLLVSRDALCPNVMAIFNDVQSREQSEISFLSLPHERTLAIARTCTRVRDEVLPIYFGSNNFVFKSTWDMYAYLHMIGDCRKFIQNISFAYQGSQRNEAFELLSKCTSLSWLDVMVMDETMKGARNPQNNLFAANGMRTLRAIRGLVKCKVTVREVEAIWSADWRNPKLLFNLNTSDKRRFDNENIREVERVLTLEISEREDDALVRLKEARDERKAKKEREFETWRVKNDSDWKEFTRKRAMRLKDAKQEGLPGPGDFMAYEPPLPSDILVDTPPQIGLRLSPDVRIFSKRKRQLSHPVRTTLPAASQEDAELPVKDEPPPDDRWDDRRASLICSYPYRPSAVRAIITSATPMFSYDAAQRVVICRACGSCVVPGRSNQERLLRAAPPTSNGHPNRNSAAAGQLRPAERRGA</sequence>
<dbReference type="eggNOG" id="ENOG502TG7V">
    <property type="taxonomic scope" value="Eukaryota"/>
</dbReference>
<organism evidence="2">
    <name type="scientific">Pseudogymnoascus destructans</name>
    <dbReference type="NCBI Taxonomy" id="655981"/>
    <lineage>
        <taxon>Eukaryota</taxon>
        <taxon>Fungi</taxon>
        <taxon>Dikarya</taxon>
        <taxon>Ascomycota</taxon>
        <taxon>Pezizomycotina</taxon>
        <taxon>Leotiomycetes</taxon>
        <taxon>Thelebolales</taxon>
        <taxon>Thelebolaceae</taxon>
        <taxon>Pseudogymnoascus</taxon>
    </lineage>
</organism>
<accession>A0A176ZZ01</accession>
<dbReference type="OrthoDB" id="3540489at2759"/>
<name>A0A176ZZ01_9PEZI</name>
<dbReference type="GeneID" id="36291257"/>
<feature type="region of interest" description="Disordered" evidence="1">
    <location>
        <begin position="1"/>
        <end position="20"/>
    </location>
</feature>
<dbReference type="EMBL" id="KV441410">
    <property type="protein sequence ID" value="OAF55275.1"/>
    <property type="molecule type" value="Genomic_DNA"/>
</dbReference>
<reference evidence="2" key="1">
    <citation type="submission" date="2016-03" db="EMBL/GenBank/DDBJ databases">
        <title>Updated assembly of Pseudogymnoascus destructans, the fungus causing white-nose syndrome of bats.</title>
        <authorList>
            <person name="Palmer J.M."/>
            <person name="Drees K.P."/>
            <person name="Foster J.T."/>
            <person name="Lindner D.L."/>
        </authorList>
    </citation>
    <scope>NUCLEOTIDE SEQUENCE [LARGE SCALE GENOMIC DNA]</scope>
    <source>
        <strain evidence="2">20631-21</strain>
    </source>
</reference>
<gene>
    <name evidence="2" type="ORF">VC83_08215</name>
</gene>
<feature type="region of interest" description="Disordered" evidence="1">
    <location>
        <begin position="421"/>
        <end position="450"/>
    </location>
</feature>
<dbReference type="Proteomes" id="UP000077154">
    <property type="component" value="Unassembled WGS sequence"/>
</dbReference>
<dbReference type="PANTHER" id="PTHR42085">
    <property type="entry name" value="F-BOX DOMAIN-CONTAINING PROTEIN"/>
    <property type="match status" value="1"/>
</dbReference>